<protein>
    <submittedName>
        <fullName evidence="3">Uncharacterized protein</fullName>
    </submittedName>
</protein>
<accession>A0A7S0AM91</accession>
<keyword evidence="2" id="KW-0732">Signal</keyword>
<feature type="signal peptide" evidence="2">
    <location>
        <begin position="1"/>
        <end position="24"/>
    </location>
</feature>
<reference evidence="3" key="1">
    <citation type="submission" date="2021-01" db="EMBL/GenBank/DDBJ databases">
        <authorList>
            <person name="Corre E."/>
            <person name="Pelletier E."/>
            <person name="Niang G."/>
            <person name="Scheremetjew M."/>
            <person name="Finn R."/>
            <person name="Kale V."/>
            <person name="Holt S."/>
            <person name="Cochrane G."/>
            <person name="Meng A."/>
            <person name="Brown T."/>
            <person name="Cohen L."/>
        </authorList>
    </citation>
    <scope>NUCLEOTIDE SEQUENCE</scope>
    <source>
        <strain evidence="3">CCMP3303</strain>
    </source>
</reference>
<dbReference type="EMBL" id="HBEJ01007826">
    <property type="protein sequence ID" value="CAD8367828.1"/>
    <property type="molecule type" value="Transcribed_RNA"/>
</dbReference>
<evidence type="ECO:0000256" key="1">
    <source>
        <dbReference type="SAM" id="MobiDB-lite"/>
    </source>
</evidence>
<evidence type="ECO:0000313" key="3">
    <source>
        <dbReference type="EMBL" id="CAD8367828.1"/>
    </source>
</evidence>
<gene>
    <name evidence="3" type="ORF">MPOL1434_LOCUS4628</name>
</gene>
<feature type="chain" id="PRO_5031393629" evidence="2">
    <location>
        <begin position="25"/>
        <end position="320"/>
    </location>
</feature>
<evidence type="ECO:0000256" key="2">
    <source>
        <dbReference type="SAM" id="SignalP"/>
    </source>
</evidence>
<name>A0A7S0AM91_9STRA</name>
<organism evidence="3">
    <name type="scientific">Minutocellus polymorphus</name>
    <dbReference type="NCBI Taxonomy" id="265543"/>
    <lineage>
        <taxon>Eukaryota</taxon>
        <taxon>Sar</taxon>
        <taxon>Stramenopiles</taxon>
        <taxon>Ochrophyta</taxon>
        <taxon>Bacillariophyta</taxon>
        <taxon>Mediophyceae</taxon>
        <taxon>Cymatosirophycidae</taxon>
        <taxon>Cymatosirales</taxon>
        <taxon>Cymatosiraceae</taxon>
        <taxon>Minutocellus</taxon>
    </lineage>
</organism>
<sequence>MASTSTMMIRCLAALLATAAAAAAERLDVDQLESLVPGVGTPLPRIGTNTDGQSVFTNFVAAYNEGQLFILYSGMMTYEKPSAAPFEVTTLLWCNDLVFTTIAGSSDQSVGYSGRCVIVRLTDPDDFTGSGAELSGDHEQLRDNAFVDTFGISAVFVPQMNILQGVLHKHTDNYVRMFWDDGRPAMAMNGWETHDDGDNSPTALTSSWSNAATCRWLSVEQTASLLQVETTDLAPDKFSGIYEQVWNKMNNQTMSSTAGDNIGHENENSYKDPVEQESGGEEDSDKNGSSNNGQIPGRRRLSIIPEPSTLFSIFLKLFGL</sequence>
<feature type="compositionally biased region" description="Basic and acidic residues" evidence="1">
    <location>
        <begin position="262"/>
        <end position="274"/>
    </location>
</feature>
<dbReference type="AlphaFoldDB" id="A0A7S0AM91"/>
<feature type="region of interest" description="Disordered" evidence="1">
    <location>
        <begin position="253"/>
        <end position="301"/>
    </location>
</feature>
<proteinExistence type="predicted"/>